<dbReference type="WBParaSite" id="ACRNAN_scaffold5252.g21688.t1">
    <property type="protein sequence ID" value="ACRNAN_scaffold5252.g21688.t1"/>
    <property type="gene ID" value="ACRNAN_scaffold5252.g21688"/>
</dbReference>
<keyword evidence="1" id="KW-0472">Membrane</keyword>
<keyword evidence="1" id="KW-0812">Transmembrane</keyword>
<evidence type="ECO:0000256" key="1">
    <source>
        <dbReference type="SAM" id="Phobius"/>
    </source>
</evidence>
<evidence type="ECO:0000313" key="2">
    <source>
        <dbReference type="Proteomes" id="UP000887540"/>
    </source>
</evidence>
<dbReference type="Proteomes" id="UP000887540">
    <property type="component" value="Unplaced"/>
</dbReference>
<proteinExistence type="predicted"/>
<name>A0A914E1E7_9BILA</name>
<keyword evidence="1" id="KW-1133">Transmembrane helix</keyword>
<dbReference type="AlphaFoldDB" id="A0A914E1E7"/>
<evidence type="ECO:0000313" key="3">
    <source>
        <dbReference type="WBParaSite" id="ACRNAN_scaffold5252.g21688.t1"/>
    </source>
</evidence>
<sequence length="103" mass="11633">MNNSTTTISTVVTPPNYLVLLIDWPFYIFHLSLVLFVAVRVVKRNADFSGGFYVLFLYLAGVDALSFLQLLIFFRLANNGFMIEFIVKSMFSNGIALFGYEAS</sequence>
<accession>A0A914E1E7</accession>
<keyword evidence="2" id="KW-1185">Reference proteome</keyword>
<feature type="transmembrane region" description="Helical" evidence="1">
    <location>
        <begin position="54"/>
        <end position="74"/>
    </location>
</feature>
<reference evidence="3" key="1">
    <citation type="submission" date="2022-11" db="UniProtKB">
        <authorList>
            <consortium name="WormBaseParasite"/>
        </authorList>
    </citation>
    <scope>IDENTIFICATION</scope>
</reference>
<feature type="transmembrane region" description="Helical" evidence="1">
    <location>
        <begin position="24"/>
        <end position="42"/>
    </location>
</feature>
<organism evidence="2 3">
    <name type="scientific">Acrobeloides nanus</name>
    <dbReference type="NCBI Taxonomy" id="290746"/>
    <lineage>
        <taxon>Eukaryota</taxon>
        <taxon>Metazoa</taxon>
        <taxon>Ecdysozoa</taxon>
        <taxon>Nematoda</taxon>
        <taxon>Chromadorea</taxon>
        <taxon>Rhabditida</taxon>
        <taxon>Tylenchina</taxon>
        <taxon>Cephalobomorpha</taxon>
        <taxon>Cephaloboidea</taxon>
        <taxon>Cephalobidae</taxon>
        <taxon>Acrobeloides</taxon>
    </lineage>
</organism>
<protein>
    <submittedName>
        <fullName evidence="3">Uncharacterized protein</fullName>
    </submittedName>
</protein>